<keyword evidence="7 12" id="KW-0862">Zinc</keyword>
<dbReference type="GO" id="GO:0006269">
    <property type="term" value="P:DNA replication, synthesis of primer"/>
    <property type="evidence" value="ECO:0007669"/>
    <property type="project" value="UniProtKB-KW"/>
</dbReference>
<accession>A0A3P3DAK7</accession>
<dbReference type="PANTHER" id="PTHR30580:SF0">
    <property type="entry name" value="PRIMOSOMAL PROTEIN N"/>
    <property type="match status" value="1"/>
</dbReference>
<dbReference type="GO" id="GO:0016887">
    <property type="term" value="F:ATP hydrolysis activity"/>
    <property type="evidence" value="ECO:0007669"/>
    <property type="project" value="RHEA"/>
</dbReference>
<dbReference type="InterPro" id="IPR001650">
    <property type="entry name" value="Helicase_C-like"/>
</dbReference>
<dbReference type="GO" id="GO:0043138">
    <property type="term" value="F:3'-5' DNA helicase activity"/>
    <property type="evidence" value="ECO:0007669"/>
    <property type="project" value="UniProtKB-EC"/>
</dbReference>
<feature type="binding site" evidence="12">
    <location>
        <position position="463"/>
    </location>
    <ligand>
        <name>Zn(2+)</name>
        <dbReference type="ChEBI" id="CHEBI:29105"/>
        <label>2</label>
    </ligand>
</feature>
<evidence type="ECO:0000256" key="10">
    <source>
        <dbReference type="ARBA" id="ARBA00023235"/>
    </source>
</evidence>
<dbReference type="SUPFAM" id="SSF52540">
    <property type="entry name" value="P-loop containing nucleoside triphosphate hydrolases"/>
    <property type="match status" value="2"/>
</dbReference>
<dbReference type="InterPro" id="IPR041236">
    <property type="entry name" value="PriA_C"/>
</dbReference>
<evidence type="ECO:0000256" key="12">
    <source>
        <dbReference type="HAMAP-Rule" id="MF_00983"/>
    </source>
</evidence>
<dbReference type="Proteomes" id="UP000282125">
    <property type="component" value="Unassembled WGS sequence"/>
</dbReference>
<dbReference type="CDD" id="cd17929">
    <property type="entry name" value="DEXHc_priA"/>
    <property type="match status" value="1"/>
</dbReference>
<keyword evidence="1 12" id="KW-0639">Primosome</keyword>
<comment type="catalytic activity">
    <reaction evidence="12">
        <text>Couples ATP hydrolysis with the unwinding of duplex DNA by translocating in the 3'-5' direction.</text>
        <dbReference type="EC" id="5.6.2.4"/>
    </reaction>
</comment>
<comment type="caution">
    <text evidence="14">The sequence shown here is derived from an EMBL/GenBank/DDBJ whole genome shotgun (WGS) entry which is preliminary data.</text>
</comment>
<evidence type="ECO:0000256" key="4">
    <source>
        <dbReference type="ARBA" id="ARBA00022741"/>
    </source>
</evidence>
<dbReference type="EC" id="5.6.2.4" evidence="12"/>
<dbReference type="GO" id="GO:0006270">
    <property type="term" value="P:DNA replication initiation"/>
    <property type="evidence" value="ECO:0007669"/>
    <property type="project" value="TreeGrafter"/>
</dbReference>
<dbReference type="InterPro" id="IPR027417">
    <property type="entry name" value="P-loop_NTPase"/>
</dbReference>
<dbReference type="InterPro" id="IPR011545">
    <property type="entry name" value="DEAD/DEAH_box_helicase_dom"/>
</dbReference>
<feature type="binding site" evidence="12">
    <location>
        <position position="448"/>
    </location>
    <ligand>
        <name>Zn(2+)</name>
        <dbReference type="ChEBI" id="CHEBI:29105"/>
        <label>2</label>
    </ligand>
</feature>
<evidence type="ECO:0000256" key="3">
    <source>
        <dbReference type="ARBA" id="ARBA00022723"/>
    </source>
</evidence>
<dbReference type="GO" id="GO:0005524">
    <property type="term" value="F:ATP binding"/>
    <property type="evidence" value="ECO:0007669"/>
    <property type="project" value="UniProtKB-UniRule"/>
</dbReference>
<evidence type="ECO:0000256" key="11">
    <source>
        <dbReference type="ARBA" id="ARBA00048988"/>
    </source>
</evidence>
<dbReference type="Pfam" id="PF18319">
    <property type="entry name" value="Zn_ribbon_PriA"/>
    <property type="match status" value="1"/>
</dbReference>
<keyword evidence="10 12" id="KW-0413">Isomerase</keyword>
<comment type="catalytic activity">
    <reaction evidence="11 12">
        <text>ATP + H2O = ADP + phosphate + H(+)</text>
        <dbReference type="Rhea" id="RHEA:13065"/>
        <dbReference type="ChEBI" id="CHEBI:15377"/>
        <dbReference type="ChEBI" id="CHEBI:15378"/>
        <dbReference type="ChEBI" id="CHEBI:30616"/>
        <dbReference type="ChEBI" id="CHEBI:43474"/>
        <dbReference type="ChEBI" id="CHEBI:456216"/>
        <dbReference type="EC" id="5.6.2.4"/>
    </reaction>
</comment>
<keyword evidence="3 12" id="KW-0479">Metal-binding</keyword>
<dbReference type="PROSITE" id="PS51192">
    <property type="entry name" value="HELICASE_ATP_BIND_1"/>
    <property type="match status" value="1"/>
</dbReference>
<dbReference type="InterPro" id="IPR040498">
    <property type="entry name" value="PriA_CRR"/>
</dbReference>
<keyword evidence="9 12" id="KW-0238">DNA-binding</keyword>
<keyword evidence="4 12" id="KW-0547">Nucleotide-binding</keyword>
<feature type="binding site" evidence="12">
    <location>
        <position position="466"/>
    </location>
    <ligand>
        <name>Zn(2+)</name>
        <dbReference type="ChEBI" id="CHEBI:29105"/>
        <label>2</label>
    </ligand>
</feature>
<dbReference type="Pfam" id="PF00270">
    <property type="entry name" value="DEAD"/>
    <property type="match status" value="1"/>
</dbReference>
<dbReference type="Pfam" id="PF18074">
    <property type="entry name" value="PriA_C"/>
    <property type="match status" value="1"/>
</dbReference>
<keyword evidence="5 12" id="KW-0378">Hydrolase</keyword>
<dbReference type="GO" id="GO:0003677">
    <property type="term" value="F:DNA binding"/>
    <property type="evidence" value="ECO:0007669"/>
    <property type="project" value="UniProtKB-UniRule"/>
</dbReference>
<protein>
    <recommendedName>
        <fullName evidence="12">Replication restart protein PriA</fullName>
    </recommendedName>
    <alternativeName>
        <fullName evidence="12">ATP-dependent DNA helicase PriA</fullName>
        <ecNumber evidence="12">5.6.2.4</ecNumber>
    </alternativeName>
    <alternativeName>
        <fullName evidence="12">DNA 3'-5' helicase PriA</fullName>
    </alternativeName>
</protein>
<evidence type="ECO:0000256" key="8">
    <source>
        <dbReference type="ARBA" id="ARBA00022840"/>
    </source>
</evidence>
<dbReference type="GO" id="GO:0008270">
    <property type="term" value="F:zinc ion binding"/>
    <property type="evidence" value="ECO:0007669"/>
    <property type="project" value="UniProtKB-UniRule"/>
</dbReference>
<dbReference type="FunFam" id="3.40.50.300:FF:000489">
    <property type="entry name" value="Primosome assembly protein PriA"/>
    <property type="match status" value="1"/>
</dbReference>
<feature type="domain" description="Helicase ATP-binding" evidence="13">
    <location>
        <begin position="209"/>
        <end position="375"/>
    </location>
</feature>
<dbReference type="HAMAP" id="MF_00983">
    <property type="entry name" value="PriA"/>
    <property type="match status" value="1"/>
</dbReference>
<comment type="cofactor">
    <cofactor evidence="12">
        <name>Zn(2+)</name>
        <dbReference type="ChEBI" id="CHEBI:29105"/>
    </cofactor>
    <text evidence="12">Binds 2 zinc ions per subunit.</text>
</comment>
<dbReference type="OrthoDB" id="9759544at2"/>
<dbReference type="GO" id="GO:0006310">
    <property type="term" value="P:DNA recombination"/>
    <property type="evidence" value="ECO:0007669"/>
    <property type="project" value="InterPro"/>
</dbReference>
<evidence type="ECO:0000313" key="15">
    <source>
        <dbReference type="Proteomes" id="UP000282125"/>
    </source>
</evidence>
<dbReference type="InterPro" id="IPR014001">
    <property type="entry name" value="Helicase_ATP-bd"/>
</dbReference>
<name>A0A3P3DAK7_9RHOB</name>
<dbReference type="InterPro" id="IPR042115">
    <property type="entry name" value="PriA_3primeBD_sf"/>
</dbReference>
<keyword evidence="2 12" id="KW-0235">DNA replication</keyword>
<feature type="binding site" evidence="12">
    <location>
        <position position="445"/>
    </location>
    <ligand>
        <name>Zn(2+)</name>
        <dbReference type="ChEBI" id="CHEBI:29105"/>
        <label>2</label>
    </ligand>
</feature>
<feature type="binding site" evidence="12">
    <location>
        <position position="439"/>
    </location>
    <ligand>
        <name>Zn(2+)</name>
        <dbReference type="ChEBI" id="CHEBI:29105"/>
        <label>1</label>
    </ligand>
</feature>
<feature type="binding site" evidence="12">
    <location>
        <position position="476"/>
    </location>
    <ligand>
        <name>Zn(2+)</name>
        <dbReference type="ChEBI" id="CHEBI:29105"/>
        <label>1</label>
    </ligand>
</feature>
<dbReference type="SMART" id="SM00490">
    <property type="entry name" value="HELICc"/>
    <property type="match status" value="1"/>
</dbReference>
<dbReference type="PANTHER" id="PTHR30580">
    <property type="entry name" value="PRIMOSOMAL PROTEIN N"/>
    <property type="match status" value="1"/>
</dbReference>
<evidence type="ECO:0000256" key="7">
    <source>
        <dbReference type="ARBA" id="ARBA00022833"/>
    </source>
</evidence>
<reference evidence="14 15" key="1">
    <citation type="submission" date="2018-11" db="EMBL/GenBank/DDBJ databases">
        <title>Gemmobacter sp. nov., YIM 102744-1 draft genome.</title>
        <authorList>
            <person name="Li G."/>
            <person name="Jiang Y."/>
        </authorList>
    </citation>
    <scope>NUCLEOTIDE SEQUENCE [LARGE SCALE GENOMIC DNA]</scope>
    <source>
        <strain evidence="14 15">YIM 102744-1</strain>
    </source>
</reference>
<dbReference type="InterPro" id="IPR041222">
    <property type="entry name" value="PriA_3primeBD"/>
</dbReference>
<dbReference type="RefSeq" id="WP_124966620.1">
    <property type="nucleotide sequence ID" value="NZ_RRAZ01000043.1"/>
</dbReference>
<feature type="binding site" evidence="12">
    <location>
        <position position="436"/>
    </location>
    <ligand>
        <name>Zn(2+)</name>
        <dbReference type="ChEBI" id="CHEBI:29105"/>
        <label>1</label>
    </ligand>
</feature>
<dbReference type="SMART" id="SM00487">
    <property type="entry name" value="DEXDc"/>
    <property type="match status" value="1"/>
</dbReference>
<organism evidence="14 15">
    <name type="scientific">Falsigemmobacter faecalis</name>
    <dbReference type="NCBI Taxonomy" id="2488730"/>
    <lineage>
        <taxon>Bacteria</taxon>
        <taxon>Pseudomonadati</taxon>
        <taxon>Pseudomonadota</taxon>
        <taxon>Alphaproteobacteria</taxon>
        <taxon>Rhodobacterales</taxon>
        <taxon>Paracoccaceae</taxon>
        <taxon>Falsigemmobacter</taxon>
    </lineage>
</organism>
<keyword evidence="8 12" id="KW-0067">ATP-binding</keyword>
<evidence type="ECO:0000256" key="2">
    <source>
        <dbReference type="ARBA" id="ARBA00022705"/>
    </source>
</evidence>
<evidence type="ECO:0000256" key="1">
    <source>
        <dbReference type="ARBA" id="ARBA00022515"/>
    </source>
</evidence>
<dbReference type="EMBL" id="RRAZ01000043">
    <property type="protein sequence ID" value="RRH69418.1"/>
    <property type="molecule type" value="Genomic_DNA"/>
</dbReference>
<gene>
    <name evidence="12" type="primary">priA</name>
    <name evidence="14" type="ORF">EG244_18225</name>
</gene>
<dbReference type="GO" id="GO:0006302">
    <property type="term" value="P:double-strand break repair"/>
    <property type="evidence" value="ECO:0007669"/>
    <property type="project" value="InterPro"/>
</dbReference>
<dbReference type="NCBIfam" id="TIGR00595">
    <property type="entry name" value="priA"/>
    <property type="match status" value="1"/>
</dbReference>
<dbReference type="Pfam" id="PF17764">
    <property type="entry name" value="PriA_3primeBD"/>
    <property type="match status" value="1"/>
</dbReference>
<evidence type="ECO:0000256" key="6">
    <source>
        <dbReference type="ARBA" id="ARBA00022806"/>
    </source>
</evidence>
<sequence>MTDLLPEGSAVQVLTPDMPLRPLDYKAPEGGVCRGAFVEVPLGPRRVKGVVWGPGAGDYPLAKLKPVSAVLDAPPLPEDLRNFLERAAAYTLTPLPLMVRLATRVPGLGDPPQMRRLLRATGFRPEKLTEARARVLDALQDFGGAALPLADLTRAAGVGSSVVKGLIGLGALREEEVAKDAPYPRLDPGRPGRALSEDQAAAAESLRQGLRSESYGTTMLKGVTGSGKTEVYLEAVAECLAMGKQALVLLPEIALTADFMARVEARFGARPGEWHSGMTTTERRRLWKMCAEGGVGMVAGARSALFLPFQNLGLIVVDEEHDTSYKQEDGVYYSARDMAVLRAAMGGARVVLASATPSLETWVNAHEGRYSRIDLLSRFGTAELPEMRAVDLRKSGLPSGKWIAPEIAEAIAGRLQAKEQSLLFMNRRGYAPVTICRACGSQIACNHCDARMVEHRFLGRLVCHQCGDTRPVPPECPSCHVEGKLVAIGPGVERMAEEAQALFPEAKVKILSSDLYTSSRALKADIEAIAGGEGDIIVGTQIVAKGHNFPLLTLVGVVDADLGLQGSDLRAAERTFQLMRQVAGRAGRTGRRGLALLQTHQPEHPVIRAILSGDEESFWRTEAEARKLHAMPPYGRLAGIIITANDPQIAFDIGNHLARSARPLEAIGAEVWGPAPAPIARIEGRHRVRLLIKASRRAPLQAALHDWLKGLKLPAHARVAVDIDPQSFL</sequence>
<keyword evidence="15" id="KW-1185">Reference proteome</keyword>
<comment type="similarity">
    <text evidence="12">Belongs to the helicase family. PriA subfamily.</text>
</comment>
<comment type="subunit">
    <text evidence="12">Component of the replication restart primosome.</text>
</comment>
<keyword evidence="6 12" id="KW-0347">Helicase</keyword>
<dbReference type="GO" id="GO:1990077">
    <property type="term" value="C:primosome complex"/>
    <property type="evidence" value="ECO:0007669"/>
    <property type="project" value="UniProtKB-UniRule"/>
</dbReference>
<dbReference type="NCBIfam" id="NF004070">
    <property type="entry name" value="PRK05580.2-2"/>
    <property type="match status" value="1"/>
</dbReference>
<evidence type="ECO:0000313" key="14">
    <source>
        <dbReference type="EMBL" id="RRH69418.1"/>
    </source>
</evidence>
<dbReference type="AlphaFoldDB" id="A0A3P3DAK7"/>
<evidence type="ECO:0000259" key="13">
    <source>
        <dbReference type="PROSITE" id="PS51192"/>
    </source>
</evidence>
<dbReference type="Gene3D" id="3.40.1440.60">
    <property type="entry name" value="PriA, 3(prime) DNA-binding domain"/>
    <property type="match status" value="1"/>
</dbReference>
<dbReference type="Gene3D" id="3.40.50.300">
    <property type="entry name" value="P-loop containing nucleotide triphosphate hydrolases"/>
    <property type="match status" value="2"/>
</dbReference>
<feature type="binding site" evidence="12">
    <location>
        <position position="479"/>
    </location>
    <ligand>
        <name>Zn(2+)</name>
        <dbReference type="ChEBI" id="CHEBI:29105"/>
        <label>1</label>
    </ligand>
</feature>
<proteinExistence type="inferred from homology"/>
<dbReference type="InterPro" id="IPR005259">
    <property type="entry name" value="PriA"/>
</dbReference>
<comment type="function">
    <text evidence="12">Initiates the restart of stalled replication forks, which reloads the replicative helicase on sites other than the origin of replication. Recognizes and binds to abandoned replication forks and remodels them to uncover a helicase loading site. Promotes assembly of the primosome at these replication forks.</text>
</comment>
<evidence type="ECO:0000256" key="5">
    <source>
        <dbReference type="ARBA" id="ARBA00022801"/>
    </source>
</evidence>
<evidence type="ECO:0000256" key="9">
    <source>
        <dbReference type="ARBA" id="ARBA00023125"/>
    </source>
</evidence>